<dbReference type="OrthoDB" id="9763894at2"/>
<evidence type="ECO:0000313" key="11">
    <source>
        <dbReference type="Proteomes" id="UP000001933"/>
    </source>
</evidence>
<dbReference type="Gene3D" id="1.10.599.10">
    <property type="entry name" value="Aldehyde Ferredoxin Oxidoreductase Protein, subunit A, domain 3"/>
    <property type="match status" value="1"/>
</dbReference>
<dbReference type="Pfam" id="PF02730">
    <property type="entry name" value="AFOR_N"/>
    <property type="match status" value="1"/>
</dbReference>
<dbReference type="GO" id="GO:0051539">
    <property type="term" value="F:4 iron, 4 sulfur cluster binding"/>
    <property type="evidence" value="ECO:0007669"/>
    <property type="project" value="UniProtKB-KW"/>
</dbReference>
<comment type="cofactor">
    <cofactor evidence="8">
        <name>tungstopterin</name>
        <dbReference type="ChEBI" id="CHEBI:30402"/>
    </cofactor>
</comment>
<dbReference type="AlphaFoldDB" id="Q2LYI2"/>
<name>Q2LYI2_SYNAS</name>
<proteinExistence type="inferred from homology"/>
<dbReference type="PANTHER" id="PTHR30038:SF0">
    <property type="entry name" value="TUNGSTEN-CONTAINING ALDEHYDE FERREDOXIN OXIDOREDUCTASE"/>
    <property type="match status" value="1"/>
</dbReference>
<protein>
    <submittedName>
        <fullName evidence="10">Aldehyde:ferredoxin oxidoreductase</fullName>
    </submittedName>
</protein>
<gene>
    <name evidence="10" type="ORF">SYN_00140</name>
</gene>
<dbReference type="SUPFAM" id="SSF48310">
    <property type="entry name" value="Aldehyde ferredoxin oxidoreductase, C-terminal domains"/>
    <property type="match status" value="1"/>
</dbReference>
<keyword evidence="6" id="KW-0408">Iron</keyword>
<evidence type="ECO:0000256" key="5">
    <source>
        <dbReference type="ARBA" id="ARBA00023002"/>
    </source>
</evidence>
<evidence type="ECO:0000256" key="7">
    <source>
        <dbReference type="ARBA" id="ARBA00023014"/>
    </source>
</evidence>
<dbReference type="InterPro" id="IPR013985">
    <property type="entry name" value="Ald_Fedxn_OxRdtase_dom3"/>
</dbReference>
<dbReference type="InterPro" id="IPR013983">
    <property type="entry name" value="Ald_Fedxn_OxRdtase_N"/>
</dbReference>
<reference evidence="10 11" key="1">
    <citation type="journal article" date="2007" name="Proc. Natl. Acad. Sci. U.S.A.">
        <title>The genome of Syntrophus aciditrophicus: life at the thermodynamic limit of microbial growth.</title>
        <authorList>
            <person name="McInerney M.J."/>
            <person name="Rohlin L."/>
            <person name="Mouttaki H."/>
            <person name="Kim U."/>
            <person name="Krupp R.S."/>
            <person name="Rios-Hernandez L."/>
            <person name="Sieber J."/>
            <person name="Struchtemeyer C.G."/>
            <person name="Bhattacharyya A."/>
            <person name="Campbell J.W."/>
            <person name="Gunsalus R.P."/>
        </authorList>
    </citation>
    <scope>NUCLEOTIDE SEQUENCE [LARGE SCALE GENOMIC DNA]</scope>
    <source>
        <strain evidence="10 11">SB</strain>
    </source>
</reference>
<dbReference type="Pfam" id="PF01314">
    <property type="entry name" value="AFOR_C"/>
    <property type="match status" value="1"/>
</dbReference>
<evidence type="ECO:0000256" key="4">
    <source>
        <dbReference type="ARBA" id="ARBA00022723"/>
    </source>
</evidence>
<dbReference type="STRING" id="56780.SYN_00140"/>
<dbReference type="InterPro" id="IPR001203">
    <property type="entry name" value="OxRdtase_Ald_Fedxn_C"/>
</dbReference>
<evidence type="ECO:0000256" key="3">
    <source>
        <dbReference type="ARBA" id="ARBA00022485"/>
    </source>
</evidence>
<accession>Q2LYI2</accession>
<keyword evidence="5" id="KW-0560">Oxidoreductase</keyword>
<evidence type="ECO:0000256" key="2">
    <source>
        <dbReference type="ARBA" id="ARBA00011032"/>
    </source>
</evidence>
<comment type="cofactor">
    <cofactor evidence="1">
        <name>[4Fe-4S] cluster</name>
        <dbReference type="ChEBI" id="CHEBI:49883"/>
    </cofactor>
</comment>
<feature type="domain" description="Aldehyde ferredoxin oxidoreductase N-terminal" evidence="9">
    <location>
        <begin position="4"/>
        <end position="200"/>
    </location>
</feature>
<dbReference type="InterPro" id="IPR036021">
    <property type="entry name" value="Tungsten_al_ferr_oxy-like_C"/>
</dbReference>
<dbReference type="eggNOG" id="COG2414">
    <property type="taxonomic scope" value="Bacteria"/>
</dbReference>
<comment type="similarity">
    <text evidence="2">Belongs to the AOR/FOR family.</text>
</comment>
<dbReference type="GO" id="GO:0016625">
    <property type="term" value="F:oxidoreductase activity, acting on the aldehyde or oxo group of donors, iron-sulfur protein as acceptor"/>
    <property type="evidence" value="ECO:0007669"/>
    <property type="project" value="InterPro"/>
</dbReference>
<dbReference type="GO" id="GO:0009055">
    <property type="term" value="F:electron transfer activity"/>
    <property type="evidence" value="ECO:0007669"/>
    <property type="project" value="InterPro"/>
</dbReference>
<dbReference type="InterPro" id="IPR051919">
    <property type="entry name" value="W-dependent_AOR"/>
</dbReference>
<keyword evidence="7" id="KW-0411">Iron-sulfur</keyword>
<keyword evidence="3" id="KW-0004">4Fe-4S</keyword>
<dbReference type="GO" id="GO:0046872">
    <property type="term" value="F:metal ion binding"/>
    <property type="evidence" value="ECO:0007669"/>
    <property type="project" value="UniProtKB-KW"/>
</dbReference>
<dbReference type="RefSeq" id="WP_011416014.1">
    <property type="nucleotide sequence ID" value="NC_007759.1"/>
</dbReference>
<evidence type="ECO:0000256" key="1">
    <source>
        <dbReference type="ARBA" id="ARBA00001966"/>
    </source>
</evidence>
<dbReference type="PANTHER" id="PTHR30038">
    <property type="entry name" value="ALDEHYDE FERREDOXIN OXIDOREDUCTASE"/>
    <property type="match status" value="1"/>
</dbReference>
<sequence length="587" mass="63135">MNGWCGKILKIDLSSGRTEAKRPEREIYARWIGGRGLAGYYLRDKVTRSWDHPEMPLLFFTGPLVGTTSPTSGRMTVMSRSPLTGTAGDASVGGSLGTALKKAGWDGLIITGRAKTLCGIEIADDQVTLVDAAALAGTGTSGAYARLKKKGAVALAGPAAGVGVRFADIVVDGHYAAGRAGLGLHFAARNLKYLTVRGSGKIRIAYPEALKKANEDVRRLMAASPVLLGELGIGQYGTAALYDLLDARRMMPTDNFRRTRFDAARRMNAHAFRQRYAPRRTGCRGCSILCKKIAADGRSLPEFETLSHFSALVGNTNLETVMEANRLCNDLGMDTISAAATLACHGEIRGRPLEPSEILSLLMDIGTGRGIGQALGQGAAAYARACGRPETAMTVKNLELPGYDPRGAYGMALAYATSTRGGCHLRAYPISHEILRKPVATDRFTFSGKARIIKGAEDLFAVVDSLTACKFVFFAASLEEYARIYTAVTGVESSADDLLTAGERIDYSERIMNDNNGFRGTDDDLPARFFELPGTGDGHLEIPPLDRAEFLKARAAYRRIRGLNEEGRPTREKAAEMAIDWDGSSEG</sequence>
<dbReference type="Gene3D" id="3.60.9.10">
    <property type="entry name" value="Aldehyde ferredoxin oxidoreductase, N-terminal domain"/>
    <property type="match status" value="1"/>
</dbReference>
<keyword evidence="11" id="KW-1185">Reference proteome</keyword>
<keyword evidence="4" id="KW-0479">Metal-binding</keyword>
<dbReference type="KEGG" id="sat:SYN_00140"/>
<dbReference type="EMBL" id="CP000252">
    <property type="protein sequence ID" value="ABC75979.1"/>
    <property type="molecule type" value="Genomic_DNA"/>
</dbReference>
<dbReference type="InterPro" id="IPR013984">
    <property type="entry name" value="Ald_Fedxn_OxRdtase_dom2"/>
</dbReference>
<dbReference type="Proteomes" id="UP000001933">
    <property type="component" value="Chromosome"/>
</dbReference>
<evidence type="ECO:0000256" key="6">
    <source>
        <dbReference type="ARBA" id="ARBA00023004"/>
    </source>
</evidence>
<dbReference type="SUPFAM" id="SSF56228">
    <property type="entry name" value="Aldehyde ferredoxin oxidoreductase, N-terminal domain"/>
    <property type="match status" value="1"/>
</dbReference>
<dbReference type="InterPro" id="IPR036503">
    <property type="entry name" value="Ald_Fedxn_OxRdtase_N_sf"/>
</dbReference>
<dbReference type="HOGENOM" id="CLU_020364_1_0_7"/>
<evidence type="ECO:0000256" key="8">
    <source>
        <dbReference type="ARBA" id="ARBA00049934"/>
    </source>
</evidence>
<dbReference type="InParanoid" id="Q2LYI2"/>
<dbReference type="Gene3D" id="1.10.569.10">
    <property type="entry name" value="Aldehyde Ferredoxin Oxidoreductase Protein, subunit A, domain 2"/>
    <property type="match status" value="1"/>
</dbReference>
<evidence type="ECO:0000259" key="9">
    <source>
        <dbReference type="SMART" id="SM00790"/>
    </source>
</evidence>
<organism evidence="10 11">
    <name type="scientific">Syntrophus aciditrophicus (strain SB)</name>
    <dbReference type="NCBI Taxonomy" id="56780"/>
    <lineage>
        <taxon>Bacteria</taxon>
        <taxon>Pseudomonadati</taxon>
        <taxon>Thermodesulfobacteriota</taxon>
        <taxon>Syntrophia</taxon>
        <taxon>Syntrophales</taxon>
        <taxon>Syntrophaceae</taxon>
        <taxon>Syntrophus</taxon>
    </lineage>
</organism>
<dbReference type="SMART" id="SM00790">
    <property type="entry name" value="AFOR_N"/>
    <property type="match status" value="1"/>
</dbReference>
<evidence type="ECO:0000313" key="10">
    <source>
        <dbReference type="EMBL" id="ABC75979.1"/>
    </source>
</evidence>